<dbReference type="InterPro" id="IPR027417">
    <property type="entry name" value="P-loop_NTPase"/>
</dbReference>
<dbReference type="InterPro" id="IPR003959">
    <property type="entry name" value="ATPase_AAA_core"/>
</dbReference>
<feature type="region of interest" description="Disordered" evidence="7">
    <location>
        <begin position="79"/>
        <end position="98"/>
    </location>
</feature>
<dbReference type="GO" id="GO:0140570">
    <property type="term" value="P:extraction of mislocalized protein from mitochondrial outer membrane"/>
    <property type="evidence" value="ECO:0007669"/>
    <property type="project" value="TreeGrafter"/>
</dbReference>
<dbReference type="GO" id="GO:0005524">
    <property type="term" value="F:ATP binding"/>
    <property type="evidence" value="ECO:0007669"/>
    <property type="project" value="UniProtKB-KW"/>
</dbReference>
<evidence type="ECO:0000313" key="9">
    <source>
        <dbReference type="EMBL" id="KAF5578205.1"/>
    </source>
</evidence>
<evidence type="ECO:0000256" key="5">
    <source>
        <dbReference type="ARBA" id="ARBA00023128"/>
    </source>
</evidence>
<keyword evidence="10" id="KW-1185">Reference proteome</keyword>
<dbReference type="Pfam" id="PF17862">
    <property type="entry name" value="AAA_lid_3"/>
    <property type="match status" value="1"/>
</dbReference>
<comment type="subcellular location">
    <subcellularLocation>
        <location evidence="1">Mitochondrion outer membrane</location>
        <topology evidence="1">Single-pass membrane protein</topology>
    </subcellularLocation>
</comment>
<feature type="domain" description="AAA+ ATPase" evidence="8">
    <location>
        <begin position="159"/>
        <end position="299"/>
    </location>
</feature>
<dbReference type="AlphaFoldDB" id="A0A8H5KPQ8"/>
<evidence type="ECO:0000256" key="6">
    <source>
        <dbReference type="RuleBase" id="RU003651"/>
    </source>
</evidence>
<protein>
    <submittedName>
        <fullName evidence="9">MSP1 AAA ATPase</fullName>
    </submittedName>
</protein>
<evidence type="ECO:0000256" key="7">
    <source>
        <dbReference type="SAM" id="MobiDB-lite"/>
    </source>
</evidence>
<dbReference type="InterPro" id="IPR051701">
    <property type="entry name" value="Mito_OM_Translocase_MSP1"/>
</dbReference>
<name>A0A8H5KPQ8_9HYPO</name>
<sequence>MPSESAPWLRWVLGMGERRKLGDVAMDILLFAGMMTAGLYVARNFLNPILSNIADPDKEKHEQARRQAKAHLERLNRHKKDGLDYGDDSDSRTGPRPEDLVLNEYENLVALEMVPPEDISVGFDDIGGLDTIIEELKESIIYPLTMPHLYSHAAPLLSAPSGVLLYGPPGCGKTMLAKAVAHESGASFINLHISTLTEKWYGDSNKIVRAVFSLARKMQPAIIFIDEIDAVLGTRRSGEHEASGMVKAEFMTLWDGLTSSNSSGMPARIMVLGATNRINDIDEAILRRMPKKFPVTLPGTEQRRRILQLILQDTKTDTEHFNLDYVARITAGLSGSDIKEACRDAAMVPVREYMRQHRESGHAMSSVDPRQFRGIRSDDFLGREGGQIKLQPRRRSSGVEELIAEEQD</sequence>
<dbReference type="PANTHER" id="PTHR45644:SF3">
    <property type="entry name" value="FI08533P-RELATED"/>
    <property type="match status" value="1"/>
</dbReference>
<dbReference type="GO" id="GO:0016887">
    <property type="term" value="F:ATP hydrolysis activity"/>
    <property type="evidence" value="ECO:0007669"/>
    <property type="project" value="InterPro"/>
</dbReference>
<evidence type="ECO:0000256" key="2">
    <source>
        <dbReference type="ARBA" id="ARBA00022741"/>
    </source>
</evidence>
<reference evidence="9 10" key="1">
    <citation type="submission" date="2020-05" db="EMBL/GenBank/DDBJ databases">
        <title>Identification and distribution of gene clusters putatively required for synthesis of sphingolipid metabolism inhibitors in phylogenetically diverse species of the filamentous fungus Fusarium.</title>
        <authorList>
            <person name="Kim H.-S."/>
            <person name="Busman M."/>
            <person name="Brown D.W."/>
            <person name="Divon H."/>
            <person name="Uhlig S."/>
            <person name="Proctor R.H."/>
        </authorList>
    </citation>
    <scope>NUCLEOTIDE SEQUENCE [LARGE SCALE GENOMIC DNA]</scope>
    <source>
        <strain evidence="9 10">NRRL 36939</strain>
    </source>
</reference>
<keyword evidence="3" id="KW-0472">Membrane</keyword>
<dbReference type="InterPro" id="IPR041569">
    <property type="entry name" value="AAA_lid_3"/>
</dbReference>
<dbReference type="SUPFAM" id="SSF52540">
    <property type="entry name" value="P-loop containing nucleoside triphosphate hydrolases"/>
    <property type="match status" value="1"/>
</dbReference>
<dbReference type="InterPro" id="IPR003960">
    <property type="entry name" value="ATPase_AAA_CS"/>
</dbReference>
<dbReference type="OrthoDB" id="10254455at2759"/>
<dbReference type="PROSITE" id="PS00674">
    <property type="entry name" value="AAA"/>
    <property type="match status" value="1"/>
</dbReference>
<evidence type="ECO:0000256" key="4">
    <source>
        <dbReference type="ARBA" id="ARBA00022840"/>
    </source>
</evidence>
<comment type="caution">
    <text evidence="9">The sequence shown here is derived from an EMBL/GenBank/DDBJ whole genome shotgun (WGS) entry which is preliminary data.</text>
</comment>
<evidence type="ECO:0000259" key="8">
    <source>
        <dbReference type="SMART" id="SM00382"/>
    </source>
</evidence>
<dbReference type="Gene3D" id="3.40.50.300">
    <property type="entry name" value="P-loop containing nucleotide triphosphate hydrolases"/>
    <property type="match status" value="1"/>
</dbReference>
<evidence type="ECO:0000256" key="3">
    <source>
        <dbReference type="ARBA" id="ARBA00022787"/>
    </source>
</evidence>
<dbReference type="SMART" id="SM00382">
    <property type="entry name" value="AAA"/>
    <property type="match status" value="1"/>
</dbReference>
<keyword evidence="4 6" id="KW-0067">ATP-binding</keyword>
<dbReference type="EMBL" id="JAAOAS010000363">
    <property type="protein sequence ID" value="KAF5578205.1"/>
    <property type="molecule type" value="Genomic_DNA"/>
</dbReference>
<dbReference type="GO" id="GO:0005741">
    <property type="term" value="C:mitochondrial outer membrane"/>
    <property type="evidence" value="ECO:0007669"/>
    <property type="project" value="UniProtKB-SubCell"/>
</dbReference>
<proteinExistence type="inferred from homology"/>
<dbReference type="InterPro" id="IPR003593">
    <property type="entry name" value="AAA+_ATPase"/>
</dbReference>
<feature type="compositionally biased region" description="Basic and acidic residues" evidence="7">
    <location>
        <begin position="89"/>
        <end position="98"/>
    </location>
</feature>
<dbReference type="FunFam" id="3.40.50.300:FF:000538">
    <property type="entry name" value="ATPase family AAA domain-containing protein 1"/>
    <property type="match status" value="1"/>
</dbReference>
<dbReference type="Pfam" id="PF00004">
    <property type="entry name" value="AAA"/>
    <property type="match status" value="1"/>
</dbReference>
<comment type="similarity">
    <text evidence="6">Belongs to the AAA ATPase family.</text>
</comment>
<accession>A0A8H5KPQ8</accession>
<feature type="region of interest" description="Disordered" evidence="7">
    <location>
        <begin position="383"/>
        <end position="408"/>
    </location>
</feature>
<dbReference type="GO" id="GO:0140567">
    <property type="term" value="F:membrane protein dislocase activity"/>
    <property type="evidence" value="ECO:0007669"/>
    <property type="project" value="UniProtKB-ARBA"/>
</dbReference>
<dbReference type="Proteomes" id="UP000546213">
    <property type="component" value="Unassembled WGS sequence"/>
</dbReference>
<keyword evidence="5" id="KW-0496">Mitochondrion</keyword>
<keyword evidence="3" id="KW-1000">Mitochondrion outer membrane</keyword>
<gene>
    <name evidence="9" type="ORF">FPCIR_11690</name>
</gene>
<evidence type="ECO:0000313" key="10">
    <source>
        <dbReference type="Proteomes" id="UP000546213"/>
    </source>
</evidence>
<dbReference type="Gene3D" id="1.10.8.60">
    <property type="match status" value="1"/>
</dbReference>
<dbReference type="PANTHER" id="PTHR45644">
    <property type="entry name" value="AAA ATPASE, PUTATIVE (AFU_ORTHOLOGUE AFUA_2G12920)-RELATED-RELATED"/>
    <property type="match status" value="1"/>
</dbReference>
<keyword evidence="2 6" id="KW-0547">Nucleotide-binding</keyword>
<evidence type="ECO:0000256" key="1">
    <source>
        <dbReference type="ARBA" id="ARBA00004572"/>
    </source>
</evidence>
<organism evidence="9 10">
    <name type="scientific">Fusarium pseudocircinatum</name>
    <dbReference type="NCBI Taxonomy" id="56676"/>
    <lineage>
        <taxon>Eukaryota</taxon>
        <taxon>Fungi</taxon>
        <taxon>Dikarya</taxon>
        <taxon>Ascomycota</taxon>
        <taxon>Pezizomycotina</taxon>
        <taxon>Sordariomycetes</taxon>
        <taxon>Hypocreomycetidae</taxon>
        <taxon>Hypocreales</taxon>
        <taxon>Nectriaceae</taxon>
        <taxon>Fusarium</taxon>
        <taxon>Fusarium fujikuroi species complex</taxon>
    </lineage>
</organism>